<gene>
    <name evidence="1" type="ORF">GRI38_01415</name>
</gene>
<comment type="caution">
    <text evidence="1">The sequence shown here is derived from an EMBL/GenBank/DDBJ whole genome shotgun (WGS) entry which is preliminary data.</text>
</comment>
<reference evidence="1 2" key="1">
    <citation type="submission" date="2019-12" db="EMBL/GenBank/DDBJ databases">
        <title>Genomic-based taxomic classification of the family Erythrobacteraceae.</title>
        <authorList>
            <person name="Xu L."/>
        </authorList>
    </citation>
    <scope>NUCLEOTIDE SEQUENCE [LARGE SCALE GENOMIC DNA]</scope>
    <source>
        <strain evidence="1 2">MCCC 1A09962</strain>
    </source>
</reference>
<evidence type="ECO:0000313" key="2">
    <source>
        <dbReference type="Proteomes" id="UP000433104"/>
    </source>
</evidence>
<protein>
    <submittedName>
        <fullName evidence="1">Uncharacterized protein</fullName>
    </submittedName>
</protein>
<name>A0A844ZC27_9SPHN</name>
<dbReference type="EMBL" id="WTYW01000001">
    <property type="protein sequence ID" value="MXO84693.1"/>
    <property type="molecule type" value="Genomic_DNA"/>
</dbReference>
<dbReference type="Proteomes" id="UP000433104">
    <property type="component" value="Unassembled WGS sequence"/>
</dbReference>
<dbReference type="AlphaFoldDB" id="A0A844ZC27"/>
<keyword evidence="2" id="KW-1185">Reference proteome</keyword>
<sequence length="52" mass="5773">MARPDNAADSLWISLKIDGNQASIRVWISDVSGSFELAKLNLCHAQECKKIK</sequence>
<proteinExistence type="predicted"/>
<organism evidence="1 2">
    <name type="scientific">Parapontixanthobacter aurantiacus</name>
    <dbReference type="NCBI Taxonomy" id="1463599"/>
    <lineage>
        <taxon>Bacteria</taxon>
        <taxon>Pseudomonadati</taxon>
        <taxon>Pseudomonadota</taxon>
        <taxon>Alphaproteobacteria</taxon>
        <taxon>Sphingomonadales</taxon>
        <taxon>Erythrobacteraceae</taxon>
        <taxon>Parapontixanthobacter</taxon>
    </lineage>
</organism>
<accession>A0A844ZC27</accession>
<evidence type="ECO:0000313" key="1">
    <source>
        <dbReference type="EMBL" id="MXO84693.1"/>
    </source>
</evidence>